<evidence type="ECO:0000256" key="1">
    <source>
        <dbReference type="SAM" id="Phobius"/>
    </source>
</evidence>
<dbReference type="Proteomes" id="UP001054837">
    <property type="component" value="Unassembled WGS sequence"/>
</dbReference>
<organism evidence="2 3">
    <name type="scientific">Caerostris darwini</name>
    <dbReference type="NCBI Taxonomy" id="1538125"/>
    <lineage>
        <taxon>Eukaryota</taxon>
        <taxon>Metazoa</taxon>
        <taxon>Ecdysozoa</taxon>
        <taxon>Arthropoda</taxon>
        <taxon>Chelicerata</taxon>
        <taxon>Arachnida</taxon>
        <taxon>Araneae</taxon>
        <taxon>Araneomorphae</taxon>
        <taxon>Entelegynae</taxon>
        <taxon>Araneoidea</taxon>
        <taxon>Araneidae</taxon>
        <taxon>Caerostris</taxon>
    </lineage>
</organism>
<feature type="transmembrane region" description="Helical" evidence="1">
    <location>
        <begin position="85"/>
        <end position="105"/>
    </location>
</feature>
<sequence>MSEGTDMGLKSRKSYENLATNGGIDNAFPMQYDTSMLSSQTKQWMAVREERKNLVIWKRPFTTLQYFVKELFIDIYEYGTQLLKYQWLLLTCVLLTTISIILYHFEGPHQKYVFYFEKELLRFSKWIGLGVLSSVGFGTGLHTFVLYLGPHIAAVTLAAYECNSLNFPEPPYPDEIICPEGNNFTEITLFKIMNKVKWEAFLWGFGTAIGELPPYFMAKTARQSGQDHDDEDLKELEELQQKKNKPKEQSFYDRAKITVQKLVERVGFFGILACASIPNPLFDLAGITCGHFLVPFWTFFGATMIGKAIIKMHIQMIFVIVAFNEHLVHDLVKKMRFIPYIGKYLHAPLEEFLAKQKANLHRKPGAPGVSEGSWIAWIFEKFVISMVLYYVISIVNSMAQSHHKRIHKRQKSTSKVATD</sequence>
<keyword evidence="1" id="KW-1133">Transmembrane helix</keyword>
<evidence type="ECO:0000313" key="3">
    <source>
        <dbReference type="Proteomes" id="UP001054837"/>
    </source>
</evidence>
<evidence type="ECO:0000313" key="2">
    <source>
        <dbReference type="EMBL" id="GIY79956.1"/>
    </source>
</evidence>
<comment type="caution">
    <text evidence="2">The sequence shown here is derived from an EMBL/GenBank/DDBJ whole genome shotgun (WGS) entry which is preliminary data.</text>
</comment>
<reference evidence="2 3" key="1">
    <citation type="submission" date="2021-06" db="EMBL/GenBank/DDBJ databases">
        <title>Caerostris darwini draft genome.</title>
        <authorList>
            <person name="Kono N."/>
            <person name="Arakawa K."/>
        </authorList>
    </citation>
    <scope>NUCLEOTIDE SEQUENCE [LARGE SCALE GENOMIC DNA]</scope>
</reference>
<name>A0AAV4WAV1_9ARAC</name>
<feature type="transmembrane region" description="Helical" evidence="1">
    <location>
        <begin position="126"/>
        <end position="148"/>
    </location>
</feature>
<proteinExistence type="predicted"/>
<dbReference type="EMBL" id="BPLQ01014465">
    <property type="protein sequence ID" value="GIY79956.1"/>
    <property type="molecule type" value="Genomic_DNA"/>
</dbReference>
<feature type="transmembrane region" description="Helical" evidence="1">
    <location>
        <begin position="374"/>
        <end position="399"/>
    </location>
</feature>
<gene>
    <name evidence="2" type="primary">VMP1</name>
    <name evidence="2" type="ORF">CDAR_385021</name>
</gene>
<dbReference type="AlphaFoldDB" id="A0AAV4WAV1"/>
<keyword evidence="1" id="KW-0812">Transmembrane</keyword>
<keyword evidence="1" id="KW-0472">Membrane</keyword>
<accession>A0AAV4WAV1</accession>
<keyword evidence="3" id="KW-1185">Reference proteome</keyword>
<protein>
    <submittedName>
        <fullName evidence="2">Vacuole membrane protein 1</fullName>
    </submittedName>
</protein>
<feature type="transmembrane region" description="Helical" evidence="1">
    <location>
        <begin position="284"/>
        <end position="305"/>
    </location>
</feature>